<dbReference type="InterPro" id="IPR009003">
    <property type="entry name" value="Peptidase_S1_PA"/>
</dbReference>
<proteinExistence type="predicted"/>
<evidence type="ECO:0000313" key="7">
    <source>
        <dbReference type="Proteomes" id="UP000228934"/>
    </source>
</evidence>
<dbReference type="InterPro" id="IPR018114">
    <property type="entry name" value="TRYPSIN_HIS"/>
</dbReference>
<protein>
    <recommendedName>
        <fullName evidence="5">Peptidase S1 domain-containing protein</fullName>
    </recommendedName>
</protein>
<dbReference type="Proteomes" id="UP000228934">
    <property type="component" value="Unassembled WGS sequence"/>
</dbReference>
<evidence type="ECO:0000256" key="1">
    <source>
        <dbReference type="ARBA" id="ARBA00022670"/>
    </source>
</evidence>
<dbReference type="PRINTS" id="PR00722">
    <property type="entry name" value="CHYMOTRYPSIN"/>
</dbReference>
<dbReference type="InterPro" id="IPR001314">
    <property type="entry name" value="Peptidase_S1A"/>
</dbReference>
<keyword evidence="7" id="KW-1185">Reference proteome</keyword>
<reference evidence="7" key="1">
    <citation type="journal article" date="2017" name="Nat. Commun.">
        <title>The North American bullfrog draft genome provides insight into hormonal regulation of long noncoding RNA.</title>
        <authorList>
            <person name="Hammond S.A."/>
            <person name="Warren R.L."/>
            <person name="Vandervalk B.P."/>
            <person name="Kucuk E."/>
            <person name="Khan H."/>
            <person name="Gibb E.A."/>
            <person name="Pandoh P."/>
            <person name="Kirk H."/>
            <person name="Zhao Y."/>
            <person name="Jones M."/>
            <person name="Mungall A.J."/>
            <person name="Coope R."/>
            <person name="Pleasance S."/>
            <person name="Moore R.A."/>
            <person name="Holt R.A."/>
            <person name="Round J.M."/>
            <person name="Ohora S."/>
            <person name="Walle B.V."/>
            <person name="Veldhoen N."/>
            <person name="Helbing C.C."/>
            <person name="Birol I."/>
        </authorList>
    </citation>
    <scope>NUCLEOTIDE SEQUENCE [LARGE SCALE GENOMIC DNA]</scope>
</reference>
<sequence length="222" mass="24394">MGQHSCGCSILTPQIILTAAHCFPRGQQQADRWRVECGHSRLTFLFAAQVDKIYIPTSYSLDQKPNDIALIKLKSDLSLTATVQPICLPGFDSNLQAGTPLTVTGWGHTVEGGGFMKAEISLFAVTTASFRHSTTAFHYSSPCFPHRALVLCGRVRKKVEEELQSPLPLVAPPYLKIWSTLDNISAADLQFYRSIAPQLQSTMGVNSSESFMSCSEKDPKKT</sequence>
<dbReference type="GO" id="GO:0006508">
    <property type="term" value="P:proteolysis"/>
    <property type="evidence" value="ECO:0007669"/>
    <property type="project" value="UniProtKB-KW"/>
</dbReference>
<keyword evidence="3" id="KW-0720">Serine protease</keyword>
<dbReference type="AlphaFoldDB" id="A0A2G9SD51"/>
<feature type="domain" description="Peptidase S1" evidence="5">
    <location>
        <begin position="1"/>
        <end position="222"/>
    </location>
</feature>
<organism evidence="6 7">
    <name type="scientific">Aquarana catesbeiana</name>
    <name type="common">American bullfrog</name>
    <name type="synonym">Rana catesbeiana</name>
    <dbReference type="NCBI Taxonomy" id="8400"/>
    <lineage>
        <taxon>Eukaryota</taxon>
        <taxon>Metazoa</taxon>
        <taxon>Chordata</taxon>
        <taxon>Craniata</taxon>
        <taxon>Vertebrata</taxon>
        <taxon>Euteleostomi</taxon>
        <taxon>Amphibia</taxon>
        <taxon>Batrachia</taxon>
        <taxon>Anura</taxon>
        <taxon>Neobatrachia</taxon>
        <taxon>Ranoidea</taxon>
        <taxon>Ranidae</taxon>
        <taxon>Aquarana</taxon>
    </lineage>
</organism>
<dbReference type="InterPro" id="IPR001254">
    <property type="entry name" value="Trypsin_dom"/>
</dbReference>
<dbReference type="OrthoDB" id="6380398at2759"/>
<dbReference type="EMBL" id="KV924390">
    <property type="protein sequence ID" value="PIO38022.1"/>
    <property type="molecule type" value="Genomic_DNA"/>
</dbReference>
<dbReference type="PROSITE" id="PS50240">
    <property type="entry name" value="TRYPSIN_DOM"/>
    <property type="match status" value="1"/>
</dbReference>
<keyword evidence="2" id="KW-0378">Hydrolase</keyword>
<name>A0A2G9SD51_AQUCT</name>
<gene>
    <name evidence="6" type="ORF">AB205_0221630</name>
</gene>
<dbReference type="PROSITE" id="PS00134">
    <property type="entry name" value="TRYPSIN_HIS"/>
    <property type="match status" value="1"/>
</dbReference>
<dbReference type="SMART" id="SM00020">
    <property type="entry name" value="Tryp_SPc"/>
    <property type="match status" value="1"/>
</dbReference>
<evidence type="ECO:0000256" key="2">
    <source>
        <dbReference type="ARBA" id="ARBA00022801"/>
    </source>
</evidence>
<dbReference type="SUPFAM" id="SSF50494">
    <property type="entry name" value="Trypsin-like serine proteases"/>
    <property type="match status" value="1"/>
</dbReference>
<dbReference type="Pfam" id="PF00089">
    <property type="entry name" value="Trypsin"/>
    <property type="match status" value="1"/>
</dbReference>
<keyword evidence="4" id="KW-1015">Disulfide bond</keyword>
<dbReference type="InterPro" id="IPR043504">
    <property type="entry name" value="Peptidase_S1_PA_chymotrypsin"/>
</dbReference>
<evidence type="ECO:0000259" key="5">
    <source>
        <dbReference type="PROSITE" id="PS50240"/>
    </source>
</evidence>
<dbReference type="PANTHER" id="PTHR24252">
    <property type="entry name" value="ACROSIN-RELATED"/>
    <property type="match status" value="1"/>
</dbReference>
<dbReference type="GO" id="GO:0004252">
    <property type="term" value="F:serine-type endopeptidase activity"/>
    <property type="evidence" value="ECO:0007669"/>
    <property type="project" value="InterPro"/>
</dbReference>
<dbReference type="FunFam" id="2.40.10.10:FF:000068">
    <property type="entry name" value="transmembrane protease serine 2"/>
    <property type="match status" value="1"/>
</dbReference>
<keyword evidence="1" id="KW-0645">Protease</keyword>
<dbReference type="Gene3D" id="2.40.10.10">
    <property type="entry name" value="Trypsin-like serine proteases"/>
    <property type="match status" value="1"/>
</dbReference>
<evidence type="ECO:0000256" key="3">
    <source>
        <dbReference type="ARBA" id="ARBA00022825"/>
    </source>
</evidence>
<evidence type="ECO:0000256" key="4">
    <source>
        <dbReference type="ARBA" id="ARBA00023157"/>
    </source>
</evidence>
<evidence type="ECO:0000313" key="6">
    <source>
        <dbReference type="EMBL" id="PIO38022.1"/>
    </source>
</evidence>
<dbReference type="PANTHER" id="PTHR24252:SF24">
    <property type="entry name" value="TRANSMEMBRANE PROTEASE SERINE 2-LIKE ISOFORM X1"/>
    <property type="match status" value="1"/>
</dbReference>
<accession>A0A2G9SD51</accession>